<dbReference type="InterPro" id="IPR003754">
    <property type="entry name" value="4pyrrol_synth_uPrphyn_synth"/>
</dbReference>
<proteinExistence type="inferred from homology"/>
<dbReference type="PANTHER" id="PTHR38042">
    <property type="entry name" value="UROPORPHYRINOGEN-III SYNTHASE, CHLOROPLASTIC"/>
    <property type="match status" value="1"/>
</dbReference>
<accession>A0ABW1U4G3</accession>
<dbReference type="Pfam" id="PF02602">
    <property type="entry name" value="HEM4"/>
    <property type="match status" value="1"/>
</dbReference>
<dbReference type="EC" id="4.2.1.75" evidence="3 9"/>
<evidence type="ECO:0000256" key="1">
    <source>
        <dbReference type="ARBA" id="ARBA00004772"/>
    </source>
</evidence>
<evidence type="ECO:0000313" key="12">
    <source>
        <dbReference type="Proteomes" id="UP001596270"/>
    </source>
</evidence>
<comment type="similarity">
    <text evidence="2 9">Belongs to the uroporphyrinogen-III synthase family.</text>
</comment>
<organism evidence="11 12">
    <name type="scientific">Polaromonas aquatica</name>
    <dbReference type="NCBI Taxonomy" id="332657"/>
    <lineage>
        <taxon>Bacteria</taxon>
        <taxon>Pseudomonadati</taxon>
        <taxon>Pseudomonadota</taxon>
        <taxon>Betaproteobacteria</taxon>
        <taxon>Burkholderiales</taxon>
        <taxon>Comamonadaceae</taxon>
        <taxon>Polaromonas</taxon>
    </lineage>
</organism>
<evidence type="ECO:0000256" key="5">
    <source>
        <dbReference type="ARBA" id="ARBA00023244"/>
    </source>
</evidence>
<dbReference type="InterPro" id="IPR036108">
    <property type="entry name" value="4pyrrol_syn_uPrphyn_synt_sf"/>
</dbReference>
<keyword evidence="5 9" id="KW-0627">Porphyrin biosynthesis</keyword>
<dbReference type="Gene3D" id="3.40.50.10090">
    <property type="match status" value="2"/>
</dbReference>
<evidence type="ECO:0000256" key="3">
    <source>
        <dbReference type="ARBA" id="ARBA00013109"/>
    </source>
</evidence>
<reference evidence="12" key="1">
    <citation type="journal article" date="2019" name="Int. J. Syst. Evol. Microbiol.">
        <title>The Global Catalogue of Microorganisms (GCM) 10K type strain sequencing project: providing services to taxonomists for standard genome sequencing and annotation.</title>
        <authorList>
            <consortium name="The Broad Institute Genomics Platform"/>
            <consortium name="The Broad Institute Genome Sequencing Center for Infectious Disease"/>
            <person name="Wu L."/>
            <person name="Ma J."/>
        </authorList>
    </citation>
    <scope>NUCLEOTIDE SEQUENCE [LARGE SCALE GENOMIC DNA]</scope>
    <source>
        <strain evidence="12">CCUG 39402</strain>
    </source>
</reference>
<evidence type="ECO:0000256" key="4">
    <source>
        <dbReference type="ARBA" id="ARBA00023239"/>
    </source>
</evidence>
<comment type="caution">
    <text evidence="11">The sequence shown here is derived from an EMBL/GenBank/DDBJ whole genome shotgun (WGS) entry which is preliminary data.</text>
</comment>
<gene>
    <name evidence="11" type="ORF">ACFQND_24910</name>
</gene>
<evidence type="ECO:0000256" key="6">
    <source>
        <dbReference type="ARBA" id="ARBA00037589"/>
    </source>
</evidence>
<dbReference type="Proteomes" id="UP001596270">
    <property type="component" value="Unassembled WGS sequence"/>
</dbReference>
<evidence type="ECO:0000259" key="10">
    <source>
        <dbReference type="Pfam" id="PF02602"/>
    </source>
</evidence>
<dbReference type="SUPFAM" id="SSF69618">
    <property type="entry name" value="HemD-like"/>
    <property type="match status" value="1"/>
</dbReference>
<keyword evidence="4 9" id="KW-0456">Lyase</keyword>
<comment type="pathway">
    <text evidence="1 9">Porphyrin-containing compound metabolism; protoporphyrin-IX biosynthesis; coproporphyrinogen-III from 5-aminolevulinate: step 3/4.</text>
</comment>
<evidence type="ECO:0000256" key="7">
    <source>
        <dbReference type="ARBA" id="ARBA00040167"/>
    </source>
</evidence>
<evidence type="ECO:0000256" key="9">
    <source>
        <dbReference type="RuleBase" id="RU366031"/>
    </source>
</evidence>
<dbReference type="EMBL" id="JBHSRS010000084">
    <property type="protein sequence ID" value="MFC6284478.1"/>
    <property type="molecule type" value="Genomic_DNA"/>
</dbReference>
<keyword evidence="12" id="KW-1185">Reference proteome</keyword>
<feature type="domain" description="Tetrapyrrole biosynthesis uroporphyrinogen III synthase" evidence="10">
    <location>
        <begin position="23"/>
        <end position="284"/>
    </location>
</feature>
<evidence type="ECO:0000256" key="2">
    <source>
        <dbReference type="ARBA" id="ARBA00008133"/>
    </source>
</evidence>
<name>A0ABW1U4G3_9BURK</name>
<evidence type="ECO:0000256" key="8">
    <source>
        <dbReference type="ARBA" id="ARBA00048617"/>
    </source>
</evidence>
<comment type="function">
    <text evidence="6 9">Catalyzes cyclization of the linear tetrapyrrole, hydroxymethylbilane, to the macrocyclic uroporphyrinogen III.</text>
</comment>
<dbReference type="InterPro" id="IPR039793">
    <property type="entry name" value="UROS/Hem4"/>
</dbReference>
<sequence>MDAVNSVGGVRVIVTRPAHDAQHWVQQLQQGGFKTEALPLIEIAPASATTEVAALQQAWNELDSYTACMFVSGNAVEHFFRRKMPVAIDTCAQSAINSVAKMGQAMVPPGLRVMAPGPGTAAALLAVGVPASQLDVPPESALQFDSEALWEVIGRRDWQDRRVLLVRGQSLGAPGEGPGSPGRNWLMRQWQAAGASVDVLSVYERRAPQLDMAQVRLAQAASADGSVWLFSSSEAVANLLGAHGLPALDWSRARAVATHPRIAETVRAAGWGVVVESRPALKDILGSLRSIESGYS</sequence>
<protein>
    <recommendedName>
        <fullName evidence="7 9">Uroporphyrinogen-III synthase</fullName>
        <ecNumber evidence="3 9">4.2.1.75</ecNumber>
    </recommendedName>
</protein>
<evidence type="ECO:0000313" key="11">
    <source>
        <dbReference type="EMBL" id="MFC6284478.1"/>
    </source>
</evidence>
<dbReference type="PANTHER" id="PTHR38042:SF1">
    <property type="entry name" value="UROPORPHYRINOGEN-III SYNTHASE, CHLOROPLASTIC"/>
    <property type="match status" value="1"/>
</dbReference>
<dbReference type="RefSeq" id="WP_371438735.1">
    <property type="nucleotide sequence ID" value="NZ_JBHSRS010000084.1"/>
</dbReference>
<comment type="catalytic activity">
    <reaction evidence="8 9">
        <text>hydroxymethylbilane = uroporphyrinogen III + H2O</text>
        <dbReference type="Rhea" id="RHEA:18965"/>
        <dbReference type="ChEBI" id="CHEBI:15377"/>
        <dbReference type="ChEBI" id="CHEBI:57308"/>
        <dbReference type="ChEBI" id="CHEBI:57845"/>
        <dbReference type="EC" id="4.2.1.75"/>
    </reaction>
</comment>
<dbReference type="CDD" id="cd06578">
    <property type="entry name" value="HemD"/>
    <property type="match status" value="1"/>
</dbReference>